<proteinExistence type="predicted"/>
<name>X0UN79_9ZZZZ</name>
<accession>X0UN79</accession>
<comment type="caution">
    <text evidence="1">The sequence shown here is derived from an EMBL/GenBank/DDBJ whole genome shotgun (WGS) entry which is preliminary data.</text>
</comment>
<reference evidence="1" key="1">
    <citation type="journal article" date="2014" name="Front. Microbiol.">
        <title>High frequency of phylogenetically diverse reductive dehalogenase-homologous genes in deep subseafloor sedimentary metagenomes.</title>
        <authorList>
            <person name="Kawai M."/>
            <person name="Futagami T."/>
            <person name="Toyoda A."/>
            <person name="Takaki Y."/>
            <person name="Nishi S."/>
            <person name="Hori S."/>
            <person name="Arai W."/>
            <person name="Tsubouchi T."/>
            <person name="Morono Y."/>
            <person name="Uchiyama I."/>
            <person name="Ito T."/>
            <person name="Fujiyama A."/>
            <person name="Inagaki F."/>
            <person name="Takami H."/>
        </authorList>
    </citation>
    <scope>NUCLEOTIDE SEQUENCE</scope>
    <source>
        <strain evidence="1">Expedition CK06-06</strain>
    </source>
</reference>
<dbReference type="AlphaFoldDB" id="X0UN79"/>
<evidence type="ECO:0000313" key="1">
    <source>
        <dbReference type="EMBL" id="GAG07115.1"/>
    </source>
</evidence>
<organism evidence="1">
    <name type="scientific">marine sediment metagenome</name>
    <dbReference type="NCBI Taxonomy" id="412755"/>
    <lineage>
        <taxon>unclassified sequences</taxon>
        <taxon>metagenomes</taxon>
        <taxon>ecological metagenomes</taxon>
    </lineage>
</organism>
<dbReference type="EMBL" id="BARS01025698">
    <property type="protein sequence ID" value="GAG07115.1"/>
    <property type="molecule type" value="Genomic_DNA"/>
</dbReference>
<protein>
    <submittedName>
        <fullName evidence="1">Uncharacterized protein</fullName>
    </submittedName>
</protein>
<sequence>CIVLMPEFSLPVTAINIIPGINIENDLSFPGATLCVRALHLGILKILGMAIDLDFYAVLIGGMMILRKVLRS</sequence>
<feature type="non-terminal residue" evidence="1">
    <location>
        <position position="1"/>
    </location>
</feature>
<gene>
    <name evidence="1" type="ORF">S01H1_40572</name>
</gene>